<feature type="compositionally biased region" description="Polar residues" evidence="1">
    <location>
        <begin position="1"/>
        <end position="12"/>
    </location>
</feature>
<feature type="region of interest" description="Disordered" evidence="1">
    <location>
        <begin position="1"/>
        <end position="35"/>
    </location>
</feature>
<keyword evidence="3" id="KW-1185">Reference proteome</keyword>
<dbReference type="InterPro" id="IPR011990">
    <property type="entry name" value="TPR-like_helical_dom_sf"/>
</dbReference>
<dbReference type="PANTHER" id="PTHR47310">
    <property type="entry name" value="PROTEIN FLUORESCENT IN BLUE LIGHT, CHLOROPLASTIC"/>
    <property type="match status" value="1"/>
</dbReference>
<dbReference type="STRING" id="296587.C1DZ16"/>
<evidence type="ECO:0000313" key="3">
    <source>
        <dbReference type="Proteomes" id="UP000002009"/>
    </source>
</evidence>
<name>C1DZ16_MICCC</name>
<dbReference type="Proteomes" id="UP000002009">
    <property type="component" value="Chromosome 2"/>
</dbReference>
<dbReference type="FunCoup" id="C1DZ16">
    <property type="interactions" value="682"/>
</dbReference>
<sequence length="336" mass="36084">MSVITASITTSRAAPATRAVSNAERARKPAAVSEKKDGVADDAFGRARKAATTAFAAAVLVTAQPNAALAEGSILDVIPPAPSNGPLKNLPRELTEPDEIFREDFTVKFAGLEVDHKYLVSALILGQAIGFVGSLVGGNEARKKGEEVAKLNASLLKVNAELRREMREAGMGPYVPIPAQRFIEKGPGQSTDEEIAAVDGIIVKLKTAKRHLKEKANDMALSEFDEALKEISANEGALAEAWKAQRKAHRGRGAALERLGRYGEALEAMQTVLSLSVDHDDHSGETDALGVIADIYTDMDQLEIASEYYDRYFQSLQEEDALNAAKEAAEEKAVAR</sequence>
<evidence type="ECO:0000256" key="1">
    <source>
        <dbReference type="SAM" id="MobiDB-lite"/>
    </source>
</evidence>
<dbReference type="SUPFAM" id="SSF48452">
    <property type="entry name" value="TPR-like"/>
    <property type="match status" value="1"/>
</dbReference>
<dbReference type="InterPro" id="IPR044243">
    <property type="entry name" value="FLU"/>
</dbReference>
<organism evidence="2 3">
    <name type="scientific">Micromonas commoda (strain RCC299 / NOUM17 / CCMP2709)</name>
    <name type="common">Picoplanktonic green alga</name>
    <dbReference type="NCBI Taxonomy" id="296587"/>
    <lineage>
        <taxon>Eukaryota</taxon>
        <taxon>Viridiplantae</taxon>
        <taxon>Chlorophyta</taxon>
        <taxon>Mamiellophyceae</taxon>
        <taxon>Mamiellales</taxon>
        <taxon>Mamiellaceae</taxon>
        <taxon>Micromonas</taxon>
    </lineage>
</organism>
<dbReference type="OrthoDB" id="286233at2759"/>
<dbReference type="PANTHER" id="PTHR47310:SF2">
    <property type="entry name" value="PROTEIN FLUORESCENT IN BLUE LIGHT, CHLOROPLASTIC"/>
    <property type="match status" value="1"/>
</dbReference>
<accession>C1DZ16</accession>
<dbReference type="EMBL" id="CP001323">
    <property type="protein sequence ID" value="ACO61035.1"/>
    <property type="molecule type" value="Genomic_DNA"/>
</dbReference>
<dbReference type="KEGG" id="mis:MICPUN_55753"/>
<dbReference type="GO" id="GO:0015995">
    <property type="term" value="P:chlorophyll biosynthetic process"/>
    <property type="evidence" value="ECO:0007669"/>
    <property type="project" value="InterPro"/>
</dbReference>
<gene>
    <name evidence="2" type="ORF">MICPUN_55753</name>
</gene>
<dbReference type="Gene3D" id="1.25.40.10">
    <property type="entry name" value="Tetratricopeptide repeat domain"/>
    <property type="match status" value="1"/>
</dbReference>
<dbReference type="GeneID" id="8241462"/>
<protein>
    <submittedName>
        <fullName evidence="2">Uncharacterized protein</fullName>
    </submittedName>
</protein>
<dbReference type="OMA" id="YDKYFES"/>
<dbReference type="eggNOG" id="ENOG502QTEG">
    <property type="taxonomic scope" value="Eukaryota"/>
</dbReference>
<dbReference type="InParanoid" id="C1DZ16"/>
<dbReference type="RefSeq" id="XP_002499777.1">
    <property type="nucleotide sequence ID" value="XM_002499731.1"/>
</dbReference>
<reference evidence="2 3" key="1">
    <citation type="journal article" date="2009" name="Science">
        <title>Green evolution and dynamic adaptations revealed by genomes of the marine picoeukaryotes Micromonas.</title>
        <authorList>
            <person name="Worden A.Z."/>
            <person name="Lee J.H."/>
            <person name="Mock T."/>
            <person name="Rouze P."/>
            <person name="Simmons M.P."/>
            <person name="Aerts A.L."/>
            <person name="Allen A.E."/>
            <person name="Cuvelier M.L."/>
            <person name="Derelle E."/>
            <person name="Everett M.V."/>
            <person name="Foulon E."/>
            <person name="Grimwood J."/>
            <person name="Gundlach H."/>
            <person name="Henrissat B."/>
            <person name="Napoli C."/>
            <person name="McDonald S.M."/>
            <person name="Parker M.S."/>
            <person name="Rombauts S."/>
            <person name="Salamov A."/>
            <person name="Von Dassow P."/>
            <person name="Badger J.H."/>
            <person name="Coutinho P.M."/>
            <person name="Demir E."/>
            <person name="Dubchak I."/>
            <person name="Gentemann C."/>
            <person name="Eikrem W."/>
            <person name="Gready J.E."/>
            <person name="John U."/>
            <person name="Lanier W."/>
            <person name="Lindquist E.A."/>
            <person name="Lucas S."/>
            <person name="Mayer K.F."/>
            <person name="Moreau H."/>
            <person name="Not F."/>
            <person name="Otillar R."/>
            <person name="Panaud O."/>
            <person name="Pangilinan J."/>
            <person name="Paulsen I."/>
            <person name="Piegu B."/>
            <person name="Poliakov A."/>
            <person name="Robbens S."/>
            <person name="Schmutz J."/>
            <person name="Toulza E."/>
            <person name="Wyss T."/>
            <person name="Zelensky A."/>
            <person name="Zhou K."/>
            <person name="Armbrust E.V."/>
            <person name="Bhattacharya D."/>
            <person name="Goodenough U.W."/>
            <person name="Van de Peer Y."/>
            <person name="Grigoriev I.V."/>
        </authorList>
    </citation>
    <scope>NUCLEOTIDE SEQUENCE [LARGE SCALE GENOMIC DNA]</scope>
    <source>
        <strain evidence="3">RCC299 / NOUM17</strain>
    </source>
</reference>
<dbReference type="AlphaFoldDB" id="C1DZ16"/>
<proteinExistence type="predicted"/>
<evidence type="ECO:0000313" key="2">
    <source>
        <dbReference type="EMBL" id="ACO61035.1"/>
    </source>
</evidence>